<proteinExistence type="predicted"/>
<dbReference type="Proteomes" id="UP000199423">
    <property type="component" value="Unassembled WGS sequence"/>
</dbReference>
<evidence type="ECO:0000313" key="1">
    <source>
        <dbReference type="EMBL" id="SFV27863.1"/>
    </source>
</evidence>
<protein>
    <submittedName>
        <fullName evidence="1">Uncharacterized protein</fullName>
    </submittedName>
</protein>
<evidence type="ECO:0000313" key="2">
    <source>
        <dbReference type="Proteomes" id="UP000199423"/>
    </source>
</evidence>
<organism evidence="1 2">
    <name type="scientific">Hyphomicrobium facile</name>
    <dbReference type="NCBI Taxonomy" id="51670"/>
    <lineage>
        <taxon>Bacteria</taxon>
        <taxon>Pseudomonadati</taxon>
        <taxon>Pseudomonadota</taxon>
        <taxon>Alphaproteobacteria</taxon>
        <taxon>Hyphomicrobiales</taxon>
        <taxon>Hyphomicrobiaceae</taxon>
        <taxon>Hyphomicrobium</taxon>
    </lineage>
</organism>
<keyword evidence="2" id="KW-1185">Reference proteome</keyword>
<gene>
    <name evidence="1" type="ORF">SAMN04488557_0866</name>
</gene>
<accession>A0A1I7MZM8</accession>
<sequence>MKSAFVLATVFVAVALGACRKEVEHQPLKLGGPAASEQVAR</sequence>
<reference evidence="2" key="1">
    <citation type="submission" date="2016-10" db="EMBL/GenBank/DDBJ databases">
        <authorList>
            <person name="Varghese N."/>
            <person name="Submissions S."/>
        </authorList>
    </citation>
    <scope>NUCLEOTIDE SEQUENCE [LARGE SCALE GENOMIC DNA]</scope>
    <source>
        <strain evidence="2">DSM 1565</strain>
    </source>
</reference>
<dbReference type="EMBL" id="FPCH01000001">
    <property type="protein sequence ID" value="SFV27863.1"/>
    <property type="molecule type" value="Genomic_DNA"/>
</dbReference>
<dbReference type="PROSITE" id="PS51257">
    <property type="entry name" value="PROKAR_LIPOPROTEIN"/>
    <property type="match status" value="1"/>
</dbReference>
<dbReference type="AlphaFoldDB" id="A0A1I7MZM8"/>
<name>A0A1I7MZM8_9HYPH</name>